<dbReference type="Proteomes" id="UP000254771">
    <property type="component" value="Unassembled WGS sequence"/>
</dbReference>
<dbReference type="EMBL" id="QFXE01000018">
    <property type="protein sequence ID" value="RDH83605.1"/>
    <property type="molecule type" value="Genomic_DNA"/>
</dbReference>
<name>A0A370DFA2_9GAMM</name>
<protein>
    <recommendedName>
        <fullName evidence="1">DUF5610 domain-containing protein</fullName>
    </recommendedName>
</protein>
<gene>
    <name evidence="2" type="ORF">DIZ78_13905</name>
</gene>
<keyword evidence="3" id="KW-1185">Reference proteome</keyword>
<accession>A0A370DFA2</accession>
<evidence type="ECO:0000259" key="1">
    <source>
        <dbReference type="Pfam" id="PF18433"/>
    </source>
</evidence>
<reference evidence="2 3" key="1">
    <citation type="journal article" date="2018" name="ISME J.">
        <title>Endosymbiont genomes yield clues of tubeworm success.</title>
        <authorList>
            <person name="Li Y."/>
            <person name="Liles M.R."/>
            <person name="Halanych K.M."/>
        </authorList>
    </citation>
    <scope>NUCLEOTIDE SEQUENCE [LARGE SCALE GENOMIC DNA]</scope>
    <source>
        <strain evidence="2">A1462</strain>
    </source>
</reference>
<comment type="caution">
    <text evidence="2">The sequence shown here is derived from an EMBL/GenBank/DDBJ whole genome shotgun (WGS) entry which is preliminary data.</text>
</comment>
<organism evidence="2 3">
    <name type="scientific">endosymbiont of Escarpia spicata</name>
    <dbReference type="NCBI Taxonomy" id="2200908"/>
    <lineage>
        <taxon>Bacteria</taxon>
        <taxon>Pseudomonadati</taxon>
        <taxon>Pseudomonadota</taxon>
        <taxon>Gammaproteobacteria</taxon>
        <taxon>sulfur-oxidizing symbionts</taxon>
    </lineage>
</organism>
<dbReference type="AlphaFoldDB" id="A0A370DFA2"/>
<dbReference type="Gene3D" id="1.10.132.90">
    <property type="match status" value="1"/>
</dbReference>
<dbReference type="Pfam" id="PF18433">
    <property type="entry name" value="DUF5610"/>
    <property type="match status" value="1"/>
</dbReference>
<dbReference type="InterPro" id="IPR041651">
    <property type="entry name" value="DUF5610"/>
</dbReference>
<evidence type="ECO:0000313" key="2">
    <source>
        <dbReference type="EMBL" id="RDH83605.1"/>
    </source>
</evidence>
<feature type="domain" description="DUF5610" evidence="1">
    <location>
        <begin position="67"/>
        <end position="155"/>
    </location>
</feature>
<evidence type="ECO:0000313" key="3">
    <source>
        <dbReference type="Proteomes" id="UP000254771"/>
    </source>
</evidence>
<proteinExistence type="predicted"/>
<sequence length="394" mass="42933">MFSVALNQLDQFRHFQPNFGDFSLAPKTPPQVDVVKGNSDPSDAFTRVQQVLDQRLSGILGSPSQVVPVDRSNNTFDAETVANNVLGFVQNRLKQAEAEGASPDQLESLLKQAKSGIKQGLEDARDALDGMGLLNDSVKSGIKTAKKLMMQGLEQDRKAPASTDGIQTIEASMGFRQVEKSAFELQIQTQDGDVVTLKFRQSQREQSAVSFHQSDENTAISASYSSSFNSRLSFSVEGDLDNEELTAITDLTNALQGVSETFFDGDIQAAFEQGMNLGYNTDEIVGFSLEMSHSLTSVATTKYHEVSKLDNSEHPQLSGLDRIDNLLGQLSGVLGQAKEIMEDADHSTKDLLQGLLSHHPDSKGFTDLLNKNGNEELEDVAVTLVENAGLREED</sequence>